<name>A0A383BMQ1_9ZZZZ</name>
<evidence type="ECO:0008006" key="2">
    <source>
        <dbReference type="Google" id="ProtNLM"/>
    </source>
</evidence>
<dbReference type="AlphaFoldDB" id="A0A383BMQ1"/>
<organism evidence="1">
    <name type="scientific">marine metagenome</name>
    <dbReference type="NCBI Taxonomy" id="408172"/>
    <lineage>
        <taxon>unclassified sequences</taxon>
        <taxon>metagenomes</taxon>
        <taxon>ecological metagenomes</taxon>
    </lineage>
</organism>
<dbReference type="InterPro" id="IPR029044">
    <property type="entry name" value="Nucleotide-diphossugar_trans"/>
</dbReference>
<dbReference type="EMBL" id="UINC01201695">
    <property type="protein sequence ID" value="SVE21149.1"/>
    <property type="molecule type" value="Genomic_DNA"/>
</dbReference>
<gene>
    <name evidence="1" type="ORF">METZ01_LOCUS474003</name>
</gene>
<evidence type="ECO:0000313" key="1">
    <source>
        <dbReference type="EMBL" id="SVE21149.1"/>
    </source>
</evidence>
<sequence>DKCDSKYLKNIYIIDNGLTEYQKDYFLDKSDTIKINTTGLETNFKGGTWGEDWQKNVKGKTIHLYNMVNELKEPLLMLDADMLIIKDLHTLLDRGGDMQVCVRPNNPVKYIGSYFFSINHEKTKIFVHDWMDLTQSKVGKRAHESPSLTESVDWYLKNTDLNIVEVEQDVVNRYHPPPKEETVVVHFKGSKLYETFDEQYNARITNPKWTKYVKDYLE</sequence>
<accession>A0A383BMQ1</accession>
<proteinExistence type="predicted"/>
<protein>
    <recommendedName>
        <fullName evidence="2">Nucleotide-diphospho-sugar transferase domain-containing protein</fullName>
    </recommendedName>
</protein>
<reference evidence="1" key="1">
    <citation type="submission" date="2018-05" db="EMBL/GenBank/DDBJ databases">
        <authorList>
            <person name="Lanie J.A."/>
            <person name="Ng W.-L."/>
            <person name="Kazmierczak K.M."/>
            <person name="Andrzejewski T.M."/>
            <person name="Davidsen T.M."/>
            <person name="Wayne K.J."/>
            <person name="Tettelin H."/>
            <person name="Glass J.I."/>
            <person name="Rusch D."/>
            <person name="Podicherti R."/>
            <person name="Tsui H.-C.T."/>
            <person name="Winkler M.E."/>
        </authorList>
    </citation>
    <scope>NUCLEOTIDE SEQUENCE</scope>
</reference>
<dbReference type="SUPFAM" id="SSF53448">
    <property type="entry name" value="Nucleotide-diphospho-sugar transferases"/>
    <property type="match status" value="1"/>
</dbReference>
<feature type="non-terminal residue" evidence="1">
    <location>
        <position position="1"/>
    </location>
</feature>